<dbReference type="PANTHER" id="PTHR38166">
    <property type="entry name" value="C2H2-TYPE DOMAIN-CONTAINING PROTEIN-RELATED"/>
    <property type="match status" value="1"/>
</dbReference>
<keyword evidence="3" id="KW-1185">Reference proteome</keyword>
<evidence type="ECO:0008006" key="4">
    <source>
        <dbReference type="Google" id="ProtNLM"/>
    </source>
</evidence>
<feature type="compositionally biased region" description="Polar residues" evidence="1">
    <location>
        <begin position="66"/>
        <end position="80"/>
    </location>
</feature>
<reference evidence="2 3" key="1">
    <citation type="submission" date="2017-06" db="EMBL/GenBank/DDBJ databases">
        <title>Comparative genomic analysis of Ambrosia Fusariam Clade fungi.</title>
        <authorList>
            <person name="Stajich J.E."/>
            <person name="Carrillo J."/>
            <person name="Kijimoto T."/>
            <person name="Eskalen A."/>
            <person name="O'Donnell K."/>
            <person name="Kasson M."/>
        </authorList>
    </citation>
    <scope>NUCLEOTIDE SEQUENCE [LARGE SCALE GENOMIC DNA]</scope>
    <source>
        <strain evidence="2 3">UCR1854</strain>
    </source>
</reference>
<gene>
    <name evidence="2" type="ORF">BHE90_017425</name>
</gene>
<feature type="compositionally biased region" description="Low complexity" evidence="1">
    <location>
        <begin position="94"/>
        <end position="109"/>
    </location>
</feature>
<protein>
    <recommendedName>
        <fullName evidence="4">C2H2-type domain-containing protein</fullName>
    </recommendedName>
</protein>
<evidence type="ECO:0000313" key="3">
    <source>
        <dbReference type="Proteomes" id="UP000287124"/>
    </source>
</evidence>
<evidence type="ECO:0000313" key="2">
    <source>
        <dbReference type="EMBL" id="RTE68198.1"/>
    </source>
</evidence>
<dbReference type="AlphaFoldDB" id="A0A430KXJ5"/>
<dbReference type="PANTHER" id="PTHR38166:SF1">
    <property type="entry name" value="C2H2-TYPE DOMAIN-CONTAINING PROTEIN"/>
    <property type="match status" value="1"/>
</dbReference>
<sequence length="377" mass="42801">MTRRIPSCRGITSPDQPSTPKEEPDSKTTSTIRQAPFTPGRGLARGSSQPPPPASSAGIKRERSGQPGTHAQNQSSRGSQSSLYGYSSEDDLDSSSSTSGSNSDDSSCSDSDHSSSGAAQEYVLSHDHRFQRSRPELVKSALDSLDSWMKSTRYVLPPDDKLRSRKRLRTSHWKEGDDSADSIDGFVVVSPPVGYFHLACPFYVYNPARYQQCLLQYDLRFIEDVIRHLRRHHMKPPYCPRCSQTFDTLSSRDSHILERTCELRDPQPIDGVNFYQKSKLKRRDRVYLGEAKRWRHIYATVFPNSDPPRSPYLDRGCGKGVSMARDYWRANGRPCVSQFLDRGELLSEEEERDRVAEDTLCKLTLEDMLHVLVRRYG</sequence>
<evidence type="ECO:0000256" key="1">
    <source>
        <dbReference type="SAM" id="MobiDB-lite"/>
    </source>
</evidence>
<feature type="region of interest" description="Disordered" evidence="1">
    <location>
        <begin position="1"/>
        <end position="119"/>
    </location>
</feature>
<dbReference type="EMBL" id="MIKF01001044">
    <property type="protein sequence ID" value="RTE68198.1"/>
    <property type="molecule type" value="Genomic_DNA"/>
</dbReference>
<organism evidence="2 3">
    <name type="scientific">Fusarium euwallaceae</name>
    <dbReference type="NCBI Taxonomy" id="1147111"/>
    <lineage>
        <taxon>Eukaryota</taxon>
        <taxon>Fungi</taxon>
        <taxon>Dikarya</taxon>
        <taxon>Ascomycota</taxon>
        <taxon>Pezizomycotina</taxon>
        <taxon>Sordariomycetes</taxon>
        <taxon>Hypocreomycetidae</taxon>
        <taxon>Hypocreales</taxon>
        <taxon>Nectriaceae</taxon>
        <taxon>Fusarium</taxon>
        <taxon>Fusarium solani species complex</taxon>
    </lineage>
</organism>
<dbReference type="Proteomes" id="UP000287124">
    <property type="component" value="Unassembled WGS sequence"/>
</dbReference>
<proteinExistence type="predicted"/>
<accession>A0A430KXJ5</accession>
<name>A0A430KXJ5_9HYPO</name>
<comment type="caution">
    <text evidence="2">The sequence shown here is derived from an EMBL/GenBank/DDBJ whole genome shotgun (WGS) entry which is preliminary data.</text>
</comment>